<protein>
    <submittedName>
        <fullName evidence="1">Uncharacterized protein</fullName>
    </submittedName>
</protein>
<reference evidence="1" key="1">
    <citation type="submission" date="2020-02" db="EMBL/GenBank/DDBJ databases">
        <authorList>
            <person name="Meier V. D."/>
        </authorList>
    </citation>
    <scope>NUCLEOTIDE SEQUENCE</scope>
    <source>
        <strain evidence="1">AVDCRST_MAG28</strain>
    </source>
</reference>
<organism evidence="1">
    <name type="scientific">uncultured Rubrobacteraceae bacterium</name>
    <dbReference type="NCBI Taxonomy" id="349277"/>
    <lineage>
        <taxon>Bacteria</taxon>
        <taxon>Bacillati</taxon>
        <taxon>Actinomycetota</taxon>
        <taxon>Rubrobacteria</taxon>
        <taxon>Rubrobacterales</taxon>
        <taxon>Rubrobacteraceae</taxon>
        <taxon>environmental samples</taxon>
    </lineage>
</organism>
<name>A0A6J4QM08_9ACTN</name>
<sequence>MQRGPDGWATSMRFGGQRNRYTGVYALLRAERDGEYHEQRDMFVEV</sequence>
<gene>
    <name evidence="1" type="ORF">AVDCRST_MAG28-1148</name>
</gene>
<dbReference type="AlphaFoldDB" id="A0A6J4QM08"/>
<evidence type="ECO:0000313" key="1">
    <source>
        <dbReference type="EMBL" id="CAA9448798.1"/>
    </source>
</evidence>
<proteinExistence type="predicted"/>
<dbReference type="EMBL" id="CADCVE010000025">
    <property type="protein sequence ID" value="CAA9448798.1"/>
    <property type="molecule type" value="Genomic_DNA"/>
</dbReference>
<accession>A0A6J4QM08</accession>